<dbReference type="KEGG" id="cari:FNU76_10480"/>
<dbReference type="PANTHER" id="PTHR45947:SF3">
    <property type="entry name" value="SULFOQUINOVOSYL TRANSFERASE SQD2"/>
    <property type="match status" value="1"/>
</dbReference>
<protein>
    <submittedName>
        <fullName evidence="2">Glycosyltransferase family 1 protein</fullName>
    </submittedName>
</protein>
<gene>
    <name evidence="2" type="ORF">FNU76_10480</name>
</gene>
<keyword evidence="2" id="KW-0808">Transferase</keyword>
<dbReference type="OrthoDB" id="9802525at2"/>
<dbReference type="PANTHER" id="PTHR45947">
    <property type="entry name" value="SULFOQUINOVOSYL TRANSFERASE SQD2"/>
    <property type="match status" value="1"/>
</dbReference>
<dbReference type="EMBL" id="CP041730">
    <property type="protein sequence ID" value="QDQ26755.1"/>
    <property type="molecule type" value="Genomic_DNA"/>
</dbReference>
<evidence type="ECO:0000259" key="1">
    <source>
        <dbReference type="Pfam" id="PF13439"/>
    </source>
</evidence>
<accession>A0A516SF16</accession>
<proteinExistence type="predicted"/>
<dbReference type="Pfam" id="PF13692">
    <property type="entry name" value="Glyco_trans_1_4"/>
    <property type="match status" value="1"/>
</dbReference>
<dbReference type="GO" id="GO:0016757">
    <property type="term" value="F:glycosyltransferase activity"/>
    <property type="evidence" value="ECO:0007669"/>
    <property type="project" value="TreeGrafter"/>
</dbReference>
<dbReference type="CDD" id="cd03814">
    <property type="entry name" value="GT4-like"/>
    <property type="match status" value="1"/>
</dbReference>
<dbReference type="AlphaFoldDB" id="A0A516SF16"/>
<dbReference type="InterPro" id="IPR050194">
    <property type="entry name" value="Glycosyltransferase_grp1"/>
</dbReference>
<dbReference type="RefSeq" id="WP_144278149.1">
    <property type="nucleotide sequence ID" value="NZ_CP041730.1"/>
</dbReference>
<keyword evidence="3" id="KW-1185">Reference proteome</keyword>
<dbReference type="InterPro" id="IPR028098">
    <property type="entry name" value="Glyco_trans_4-like_N"/>
</dbReference>
<evidence type="ECO:0000313" key="2">
    <source>
        <dbReference type="EMBL" id="QDQ26755.1"/>
    </source>
</evidence>
<dbReference type="Pfam" id="PF13439">
    <property type="entry name" value="Glyco_transf_4"/>
    <property type="match status" value="1"/>
</dbReference>
<sequence length="380" mass="41878">MRPTPLRLAIVTETYPPEINGVAMTVGRMVSGLAARGHQVDLIRPRQQGDSAAADTMLVAGLSLPRYPDLRFGLPAGRRLLKRWRENRPDLVVAVTEGPLGWSALQAARRLGIPAISEFHTNFHSYSAHYGMAWLMRPVRGYLRHFHNRNLATLVPSEDVRARLDGQGFGHLQVVSRGVDTALFDPARRSSELRRTWGAGDATQVVAYVGRMAAEKNLPLVQAAFREMRAIRPDSKLLWVGDGPERSALQASHPQHLFAGMRRGEDLASHYASADIFLFPSTTETYGNVTVEAMASGLGVVAYRYAAAATHIRHHESGLTADFDQREQFIEQARYAASYPSVMRELGRAARQVALQLGWDAVVARFEEVAHAALARAAGN</sequence>
<dbReference type="SUPFAM" id="SSF53756">
    <property type="entry name" value="UDP-Glycosyltransferase/glycogen phosphorylase"/>
    <property type="match status" value="1"/>
</dbReference>
<dbReference type="Gene3D" id="3.40.50.2000">
    <property type="entry name" value="Glycogen Phosphorylase B"/>
    <property type="match status" value="2"/>
</dbReference>
<dbReference type="Proteomes" id="UP000317550">
    <property type="component" value="Chromosome"/>
</dbReference>
<name>A0A516SF16_9NEIS</name>
<feature type="domain" description="Glycosyltransferase subfamily 4-like N-terminal" evidence="1">
    <location>
        <begin position="19"/>
        <end position="182"/>
    </location>
</feature>
<organism evidence="2 3">
    <name type="scientific">Chitinimonas arctica</name>
    <dbReference type="NCBI Taxonomy" id="2594795"/>
    <lineage>
        <taxon>Bacteria</taxon>
        <taxon>Pseudomonadati</taxon>
        <taxon>Pseudomonadota</taxon>
        <taxon>Betaproteobacteria</taxon>
        <taxon>Neisseriales</taxon>
        <taxon>Chitinibacteraceae</taxon>
        <taxon>Chitinimonas</taxon>
    </lineage>
</organism>
<evidence type="ECO:0000313" key="3">
    <source>
        <dbReference type="Proteomes" id="UP000317550"/>
    </source>
</evidence>
<reference evidence="3" key="1">
    <citation type="submission" date="2019-07" db="EMBL/GenBank/DDBJ databases">
        <title>Chitinimonas sp. nov., isolated from Ny-Alesund, arctica soil.</title>
        <authorList>
            <person name="Xu Q."/>
            <person name="Peng F."/>
        </authorList>
    </citation>
    <scope>NUCLEOTIDE SEQUENCE [LARGE SCALE GENOMIC DNA]</scope>
    <source>
        <strain evidence="3">R3-44</strain>
    </source>
</reference>